<keyword evidence="2" id="KW-0732">Signal</keyword>
<comment type="caution">
    <text evidence="3">The sequence shown here is derived from an EMBL/GenBank/DDBJ whole genome shotgun (WGS) entry which is preliminary data.</text>
</comment>
<feature type="signal peptide" evidence="2">
    <location>
        <begin position="1"/>
        <end position="16"/>
    </location>
</feature>
<protein>
    <submittedName>
        <fullName evidence="3">Uncharacterized protein</fullName>
    </submittedName>
</protein>
<organism evidence="3 4">
    <name type="scientific">Protea cynaroides</name>
    <dbReference type="NCBI Taxonomy" id="273540"/>
    <lineage>
        <taxon>Eukaryota</taxon>
        <taxon>Viridiplantae</taxon>
        <taxon>Streptophyta</taxon>
        <taxon>Embryophyta</taxon>
        <taxon>Tracheophyta</taxon>
        <taxon>Spermatophyta</taxon>
        <taxon>Magnoliopsida</taxon>
        <taxon>Proteales</taxon>
        <taxon>Proteaceae</taxon>
        <taxon>Protea</taxon>
    </lineage>
</organism>
<dbReference type="EMBL" id="JAMYWD010000007">
    <property type="protein sequence ID" value="KAJ4966076.1"/>
    <property type="molecule type" value="Genomic_DNA"/>
</dbReference>
<gene>
    <name evidence="3" type="ORF">NE237_017925</name>
</gene>
<evidence type="ECO:0000256" key="2">
    <source>
        <dbReference type="SAM" id="SignalP"/>
    </source>
</evidence>
<feature type="chain" id="PRO_5040318940" evidence="2">
    <location>
        <begin position="17"/>
        <end position="198"/>
    </location>
</feature>
<keyword evidence="4" id="KW-1185">Reference proteome</keyword>
<feature type="compositionally biased region" description="Basic and acidic residues" evidence="1">
    <location>
        <begin position="177"/>
        <end position="187"/>
    </location>
</feature>
<feature type="compositionally biased region" description="Polar residues" evidence="1">
    <location>
        <begin position="189"/>
        <end position="198"/>
    </location>
</feature>
<reference evidence="3" key="1">
    <citation type="journal article" date="2023" name="Plant J.">
        <title>The genome of the king protea, Protea cynaroides.</title>
        <authorList>
            <person name="Chang J."/>
            <person name="Duong T.A."/>
            <person name="Schoeman C."/>
            <person name="Ma X."/>
            <person name="Roodt D."/>
            <person name="Barker N."/>
            <person name="Li Z."/>
            <person name="Van de Peer Y."/>
            <person name="Mizrachi E."/>
        </authorList>
    </citation>
    <scope>NUCLEOTIDE SEQUENCE</scope>
    <source>
        <tissue evidence="3">Young leaves</tissue>
    </source>
</reference>
<dbReference type="Proteomes" id="UP001141806">
    <property type="component" value="Unassembled WGS sequence"/>
</dbReference>
<evidence type="ECO:0000313" key="3">
    <source>
        <dbReference type="EMBL" id="KAJ4966076.1"/>
    </source>
</evidence>
<feature type="region of interest" description="Disordered" evidence="1">
    <location>
        <begin position="177"/>
        <end position="198"/>
    </location>
</feature>
<accession>A0A9Q0K923</accession>
<sequence length="198" mass="21027">MLIASSLGLPAVGSSAVNPGCVPRCDGQIVDCRSEIDSRGRTQGYNGCKHRRVDEVQIPLHIPSCNIGPSRSLSAAPLHNAGYVTGSSSQGVATCSFADVAKVIVNVEEDVGDADKSNEEDEVSLEAASEEDYPAVDIATGSHAVSTPPWASQVQMGTSLEEFNKVEIVNKMLQKGKEPITDVKPKGETYQNIGQEER</sequence>
<proteinExistence type="predicted"/>
<name>A0A9Q0K923_9MAGN</name>
<dbReference type="AlphaFoldDB" id="A0A9Q0K923"/>
<evidence type="ECO:0000313" key="4">
    <source>
        <dbReference type="Proteomes" id="UP001141806"/>
    </source>
</evidence>
<evidence type="ECO:0000256" key="1">
    <source>
        <dbReference type="SAM" id="MobiDB-lite"/>
    </source>
</evidence>